<dbReference type="Pfam" id="PF00717">
    <property type="entry name" value="Peptidase_S24"/>
    <property type="match status" value="1"/>
</dbReference>
<dbReference type="SMART" id="SM00530">
    <property type="entry name" value="HTH_XRE"/>
    <property type="match status" value="1"/>
</dbReference>
<dbReference type="AlphaFoldDB" id="A0A235H9V9"/>
<dbReference type="CDD" id="cd00093">
    <property type="entry name" value="HTH_XRE"/>
    <property type="match status" value="1"/>
</dbReference>
<dbReference type="InterPro" id="IPR010982">
    <property type="entry name" value="Lambda_DNA-bd_dom_sf"/>
</dbReference>
<dbReference type="CDD" id="cd06529">
    <property type="entry name" value="S24_LexA-like"/>
    <property type="match status" value="1"/>
</dbReference>
<evidence type="ECO:0000313" key="7">
    <source>
        <dbReference type="Proteomes" id="UP000215367"/>
    </source>
</evidence>
<evidence type="ECO:0000313" key="6">
    <source>
        <dbReference type="EMBL" id="OYD82522.1"/>
    </source>
</evidence>
<dbReference type="Proteomes" id="UP000215367">
    <property type="component" value="Unassembled WGS sequence"/>
</dbReference>
<dbReference type="InterPro" id="IPR039418">
    <property type="entry name" value="LexA-like"/>
</dbReference>
<evidence type="ECO:0000256" key="3">
    <source>
        <dbReference type="ARBA" id="ARBA00023163"/>
    </source>
</evidence>
<dbReference type="Gene3D" id="2.10.109.10">
    <property type="entry name" value="Umud Fragment, subunit A"/>
    <property type="match status" value="1"/>
</dbReference>
<dbReference type="EMBL" id="NOWT01000021">
    <property type="protein sequence ID" value="OYD82522.1"/>
    <property type="molecule type" value="Genomic_DNA"/>
</dbReference>
<organism evidence="6 7">
    <name type="scientific">Azospirillum brasilense</name>
    <dbReference type="NCBI Taxonomy" id="192"/>
    <lineage>
        <taxon>Bacteria</taxon>
        <taxon>Pseudomonadati</taxon>
        <taxon>Pseudomonadota</taxon>
        <taxon>Alphaproteobacteria</taxon>
        <taxon>Rhodospirillales</taxon>
        <taxon>Azospirillaceae</taxon>
        <taxon>Azospirillum</taxon>
    </lineage>
</organism>
<dbReference type="Gene3D" id="1.10.260.40">
    <property type="entry name" value="lambda repressor-like DNA-binding domains"/>
    <property type="match status" value="1"/>
</dbReference>
<evidence type="ECO:0000256" key="4">
    <source>
        <dbReference type="SAM" id="MobiDB-lite"/>
    </source>
</evidence>
<dbReference type="InterPro" id="IPR001387">
    <property type="entry name" value="Cro/C1-type_HTH"/>
</dbReference>
<keyword evidence="6" id="KW-0614">Plasmid</keyword>
<keyword evidence="1" id="KW-0805">Transcription regulation</keyword>
<geneLocation type="plasmid" evidence="6">
    <name>unnamed</name>
</geneLocation>
<dbReference type="PANTHER" id="PTHR40661:SF3">
    <property type="entry name" value="FELS-1 PROPHAGE TRANSCRIPTIONAL REGULATOR"/>
    <property type="match status" value="1"/>
</dbReference>
<comment type="caution">
    <text evidence="6">The sequence shown here is derived from an EMBL/GenBank/DDBJ whole genome shotgun (WGS) entry which is preliminary data.</text>
</comment>
<dbReference type="RefSeq" id="WP_094305280.1">
    <property type="nucleotide sequence ID" value="NZ_NOWT01000021.1"/>
</dbReference>
<proteinExistence type="predicted"/>
<dbReference type="GO" id="GO:0003677">
    <property type="term" value="F:DNA binding"/>
    <property type="evidence" value="ECO:0007669"/>
    <property type="project" value="UniProtKB-KW"/>
</dbReference>
<dbReference type="PROSITE" id="PS50943">
    <property type="entry name" value="HTH_CROC1"/>
    <property type="match status" value="1"/>
</dbReference>
<feature type="region of interest" description="Disordered" evidence="4">
    <location>
        <begin position="98"/>
        <end position="124"/>
    </location>
</feature>
<keyword evidence="2" id="KW-0238">DNA-binding</keyword>
<sequence>MLRDIVNHDTSLAAAPRSASRFVMDFAERIAQARKDAGLTQSQLADAVGVGQSTVGMWERGKNEPTIEMIQKIANTTKTDAGWLAFGKIDPLSVRGVQKGGAGLKSQERSPVPTHPSPTSVPEIDVRAGMGGGGESMLAYKPDSNGDAWPEDAVTGLWNLPPSYLQQELRLRPHAARIIEVQGDSMEPLLFSGDRVMVNLLDRAPSPPGVFAVWDGIGVVVKRLEFIPNSDPPCIVISSDNPKHGRYERTADEVNIIGRVVWFARRM</sequence>
<protein>
    <recommendedName>
        <fullName evidence="5">HTH cro/C1-type domain-containing protein</fullName>
    </recommendedName>
</protein>
<reference evidence="6 7" key="1">
    <citation type="submission" date="2017-07" db="EMBL/GenBank/DDBJ databases">
        <title>Whole genome sequence of Azospirillum brasilense 2A1, a potential biofertilizer strain.</title>
        <authorList>
            <person name="Fontana C.A."/>
            <person name="Toffoli L.M."/>
            <person name="Salazar S.M."/>
            <person name="Puglisi E."/>
            <person name="Pedraza R."/>
            <person name="Bassi D."/>
            <person name="Cocconcelli P.S."/>
        </authorList>
    </citation>
    <scope>NUCLEOTIDE SEQUENCE [LARGE SCALE GENOMIC DNA]</scope>
    <source>
        <strain evidence="6 7">2A1</strain>
        <plasmid evidence="6">unnamed</plasmid>
    </source>
</reference>
<dbReference type="InterPro" id="IPR015927">
    <property type="entry name" value="Peptidase_S24_S26A/B/C"/>
</dbReference>
<evidence type="ECO:0000259" key="5">
    <source>
        <dbReference type="PROSITE" id="PS50943"/>
    </source>
</evidence>
<dbReference type="SUPFAM" id="SSF47413">
    <property type="entry name" value="lambda repressor-like DNA-binding domains"/>
    <property type="match status" value="1"/>
</dbReference>
<gene>
    <name evidence="6" type="ORF">CHT98_20195</name>
</gene>
<accession>A0A235H9V9</accession>
<dbReference type="Pfam" id="PF01381">
    <property type="entry name" value="HTH_3"/>
    <property type="match status" value="1"/>
</dbReference>
<dbReference type="PANTHER" id="PTHR40661">
    <property type="match status" value="1"/>
</dbReference>
<evidence type="ECO:0000256" key="1">
    <source>
        <dbReference type="ARBA" id="ARBA00023015"/>
    </source>
</evidence>
<name>A0A235H9V9_AZOBR</name>
<evidence type="ECO:0000256" key="2">
    <source>
        <dbReference type="ARBA" id="ARBA00023125"/>
    </source>
</evidence>
<dbReference type="SUPFAM" id="SSF51306">
    <property type="entry name" value="LexA/Signal peptidase"/>
    <property type="match status" value="1"/>
</dbReference>
<feature type="domain" description="HTH cro/C1-type" evidence="5">
    <location>
        <begin position="30"/>
        <end position="84"/>
    </location>
</feature>
<dbReference type="InterPro" id="IPR036286">
    <property type="entry name" value="LexA/Signal_pep-like_sf"/>
</dbReference>
<keyword evidence="3" id="KW-0804">Transcription</keyword>